<reference evidence="1" key="1">
    <citation type="submission" date="2023-03" db="EMBL/GenBank/DDBJ databases">
        <title>Massive genome expansion in bonnet fungi (Mycena s.s.) driven by repeated elements and novel gene families across ecological guilds.</title>
        <authorList>
            <consortium name="Lawrence Berkeley National Laboratory"/>
            <person name="Harder C.B."/>
            <person name="Miyauchi S."/>
            <person name="Viragh M."/>
            <person name="Kuo A."/>
            <person name="Thoen E."/>
            <person name="Andreopoulos B."/>
            <person name="Lu D."/>
            <person name="Skrede I."/>
            <person name="Drula E."/>
            <person name="Henrissat B."/>
            <person name="Morin E."/>
            <person name="Kohler A."/>
            <person name="Barry K."/>
            <person name="LaButti K."/>
            <person name="Morin E."/>
            <person name="Salamov A."/>
            <person name="Lipzen A."/>
            <person name="Mereny Z."/>
            <person name="Hegedus B."/>
            <person name="Baldrian P."/>
            <person name="Stursova M."/>
            <person name="Weitz H."/>
            <person name="Taylor A."/>
            <person name="Grigoriev I.V."/>
            <person name="Nagy L.G."/>
            <person name="Martin F."/>
            <person name="Kauserud H."/>
        </authorList>
    </citation>
    <scope>NUCLEOTIDE SEQUENCE</scope>
    <source>
        <strain evidence="1">9144</strain>
    </source>
</reference>
<protein>
    <submittedName>
        <fullName evidence="1">Uncharacterized protein</fullName>
    </submittedName>
</protein>
<evidence type="ECO:0000313" key="2">
    <source>
        <dbReference type="Proteomes" id="UP001219525"/>
    </source>
</evidence>
<name>A0AAD6YMF1_9AGAR</name>
<dbReference type="EMBL" id="JARJCW010000006">
    <property type="protein sequence ID" value="KAJ7223599.1"/>
    <property type="molecule type" value="Genomic_DNA"/>
</dbReference>
<dbReference type="AlphaFoldDB" id="A0AAD6YMF1"/>
<proteinExistence type="predicted"/>
<comment type="caution">
    <text evidence="1">The sequence shown here is derived from an EMBL/GenBank/DDBJ whole genome shotgun (WGS) entry which is preliminary data.</text>
</comment>
<gene>
    <name evidence="1" type="ORF">GGX14DRAFT_387909</name>
</gene>
<organism evidence="1 2">
    <name type="scientific">Mycena pura</name>
    <dbReference type="NCBI Taxonomy" id="153505"/>
    <lineage>
        <taxon>Eukaryota</taxon>
        <taxon>Fungi</taxon>
        <taxon>Dikarya</taxon>
        <taxon>Basidiomycota</taxon>
        <taxon>Agaricomycotina</taxon>
        <taxon>Agaricomycetes</taxon>
        <taxon>Agaricomycetidae</taxon>
        <taxon>Agaricales</taxon>
        <taxon>Marasmiineae</taxon>
        <taxon>Mycenaceae</taxon>
        <taxon>Mycena</taxon>
    </lineage>
</organism>
<dbReference type="Proteomes" id="UP001219525">
    <property type="component" value="Unassembled WGS sequence"/>
</dbReference>
<sequence>MARSGSSPVRSFPGMAGTRIYGYFCARRAGAGISMCIIIIFDGTDRRDGGSYAVVAHIMCSFQKHFLEEFQCPPDITSPVNGVVPHHRHPGKLMGPCARLQAGAGAMLVSTEHRDNGGVQIGDSGDGHGLHAIA</sequence>
<evidence type="ECO:0000313" key="1">
    <source>
        <dbReference type="EMBL" id="KAJ7223599.1"/>
    </source>
</evidence>
<keyword evidence="2" id="KW-1185">Reference proteome</keyword>
<accession>A0AAD6YMF1</accession>